<dbReference type="EMBL" id="AP012320">
    <property type="protein sequence ID" value="BAL95490.1"/>
    <property type="molecule type" value="Genomic_DNA"/>
</dbReference>
<accession>I0HR53</accession>
<feature type="chain" id="PRO_5003629163" description="Chromosome segregation ATPase" evidence="2">
    <location>
        <begin position="30"/>
        <end position="236"/>
    </location>
</feature>
<dbReference type="KEGG" id="rge:RGE_21490"/>
<feature type="region of interest" description="Disordered" evidence="1">
    <location>
        <begin position="127"/>
        <end position="182"/>
    </location>
</feature>
<dbReference type="RefSeq" id="WP_014428353.1">
    <property type="nucleotide sequence ID" value="NC_017075.1"/>
</dbReference>
<feature type="compositionally biased region" description="Basic and acidic residues" evidence="1">
    <location>
        <begin position="140"/>
        <end position="154"/>
    </location>
</feature>
<evidence type="ECO:0008006" key="5">
    <source>
        <dbReference type="Google" id="ProtNLM"/>
    </source>
</evidence>
<dbReference type="HOGENOM" id="CLU_1174729_0_0_4"/>
<keyword evidence="2" id="KW-0732">Signal</keyword>
<organism evidence="3 4">
    <name type="scientific">Rubrivivax gelatinosus (strain NBRC 100245 / IL144)</name>
    <dbReference type="NCBI Taxonomy" id="983917"/>
    <lineage>
        <taxon>Bacteria</taxon>
        <taxon>Pseudomonadati</taxon>
        <taxon>Pseudomonadota</taxon>
        <taxon>Betaproteobacteria</taxon>
        <taxon>Burkholderiales</taxon>
        <taxon>Sphaerotilaceae</taxon>
        <taxon>Rubrivivax</taxon>
    </lineage>
</organism>
<dbReference type="Gene3D" id="1.10.287.1490">
    <property type="match status" value="1"/>
</dbReference>
<evidence type="ECO:0000313" key="4">
    <source>
        <dbReference type="Proteomes" id="UP000007883"/>
    </source>
</evidence>
<keyword evidence="4" id="KW-1185">Reference proteome</keyword>
<dbReference type="PATRIC" id="fig|983917.3.peg.2079"/>
<reference evidence="3 4" key="1">
    <citation type="journal article" date="2012" name="J. Bacteriol.">
        <title>Complete genome sequence of phototrophic betaproteobacterium Rubrivivax gelatinosus IL144.</title>
        <authorList>
            <person name="Nagashima S."/>
            <person name="Kamimura A."/>
            <person name="Shimizu T."/>
            <person name="Nakamura-isaki S."/>
            <person name="Aono E."/>
            <person name="Sakamoto K."/>
            <person name="Ichikawa N."/>
            <person name="Nakazawa H."/>
            <person name="Sekine M."/>
            <person name="Yamazaki S."/>
            <person name="Fujita N."/>
            <person name="Shimada K."/>
            <person name="Hanada S."/>
            <person name="Nagashima K.V.P."/>
        </authorList>
    </citation>
    <scope>NUCLEOTIDE SEQUENCE [LARGE SCALE GENOMIC DNA]</scope>
    <source>
        <strain evidence="4">NBRC 100245 / IL144</strain>
    </source>
</reference>
<sequence>MNRNVAPRLAAALLIVCGGTLAVAPGAIAQNKTEGRTLTLGGSGGAGGPILTRKELRDCLERQEAVTKARAEIDAERTALDKDRTTIAQEQEALKTARAGIDSSREAVASLNQRYRELGERVEAWNDRSKAAQERSGATAERERRQLERERQEIQKTQTALDAEREKLASGNEQSVNDYNDRAAKVDGRVKDWNARNNALFERAEKVNADRDLWAGECANRRYREDDEILLKKGAK</sequence>
<dbReference type="AlphaFoldDB" id="I0HR53"/>
<proteinExistence type="predicted"/>
<evidence type="ECO:0000313" key="3">
    <source>
        <dbReference type="EMBL" id="BAL95490.1"/>
    </source>
</evidence>
<dbReference type="STRING" id="983917.RGE_21490"/>
<evidence type="ECO:0000256" key="2">
    <source>
        <dbReference type="SAM" id="SignalP"/>
    </source>
</evidence>
<gene>
    <name evidence="3" type="ordered locus">RGE_21490</name>
</gene>
<dbReference type="Proteomes" id="UP000007883">
    <property type="component" value="Chromosome"/>
</dbReference>
<feature type="signal peptide" evidence="2">
    <location>
        <begin position="1"/>
        <end position="29"/>
    </location>
</feature>
<evidence type="ECO:0000256" key="1">
    <source>
        <dbReference type="SAM" id="MobiDB-lite"/>
    </source>
</evidence>
<name>I0HR53_RUBGI</name>
<protein>
    <recommendedName>
        <fullName evidence="5">Chromosome segregation ATPase</fullName>
    </recommendedName>
</protein>